<evidence type="ECO:0000313" key="5">
    <source>
        <dbReference type="Proteomes" id="UP000241890"/>
    </source>
</evidence>
<feature type="transmembrane region" description="Helical" evidence="2">
    <location>
        <begin position="1252"/>
        <end position="1275"/>
    </location>
</feature>
<proteinExistence type="predicted"/>
<evidence type="ECO:0000256" key="1">
    <source>
        <dbReference type="SAM" id="MobiDB-lite"/>
    </source>
</evidence>
<feature type="region of interest" description="Disordered" evidence="1">
    <location>
        <begin position="296"/>
        <end position="464"/>
    </location>
</feature>
<feature type="region of interest" description="Disordered" evidence="1">
    <location>
        <begin position="60"/>
        <end position="82"/>
    </location>
</feature>
<accession>A0A2R5GQ22</accession>
<feature type="transmembrane region" description="Helical" evidence="2">
    <location>
        <begin position="1188"/>
        <end position="1211"/>
    </location>
</feature>
<organism evidence="4 5">
    <name type="scientific">Hondaea fermentalgiana</name>
    <dbReference type="NCBI Taxonomy" id="2315210"/>
    <lineage>
        <taxon>Eukaryota</taxon>
        <taxon>Sar</taxon>
        <taxon>Stramenopiles</taxon>
        <taxon>Bigyra</taxon>
        <taxon>Labyrinthulomycetes</taxon>
        <taxon>Thraustochytrida</taxon>
        <taxon>Thraustochytriidae</taxon>
        <taxon>Hondaea</taxon>
    </lineage>
</organism>
<dbReference type="EMBL" id="BEYU01000121">
    <property type="protein sequence ID" value="GBG32399.1"/>
    <property type="molecule type" value="Genomic_DNA"/>
</dbReference>
<evidence type="ECO:0000259" key="3">
    <source>
        <dbReference type="PROSITE" id="PS50105"/>
    </source>
</evidence>
<feature type="domain" description="SAM" evidence="3">
    <location>
        <begin position="1327"/>
        <end position="1382"/>
    </location>
</feature>
<keyword evidence="2" id="KW-1133">Transmembrane helix</keyword>
<feature type="compositionally biased region" description="Low complexity" evidence="1">
    <location>
        <begin position="500"/>
        <end position="523"/>
    </location>
</feature>
<dbReference type="OrthoDB" id="206322at2759"/>
<dbReference type="Gene3D" id="1.20.58.390">
    <property type="entry name" value="Neurotransmitter-gated ion-channel transmembrane domain"/>
    <property type="match status" value="1"/>
</dbReference>
<dbReference type="InterPro" id="IPR038050">
    <property type="entry name" value="Neuro_actylchol_rec"/>
</dbReference>
<gene>
    <name evidence="4" type="ORF">FCC1311_086242</name>
</gene>
<dbReference type="SUPFAM" id="SSF47769">
    <property type="entry name" value="SAM/Pointed domain"/>
    <property type="match status" value="1"/>
</dbReference>
<feature type="compositionally biased region" description="Low complexity" evidence="1">
    <location>
        <begin position="296"/>
        <end position="320"/>
    </location>
</feature>
<sequence>MVSSESSEVTSTIQWRHLTYSSGAESAVAQAWGGNPGAARATGRSIPVRAIHHLHHALDDDSASALPGPAAQGSGAGGLAASGAASASSAGLTMTAGAANAAGASGGADLVIPGGNSNASAANTGVGVNAAPLAVPGAGLQGRRSGNPSPVHGRKSPRNSPRTSPMPRTSPAHGRSASPLYTRNSPRASPVAAWPLQTRNKSPHHHAATTSASTGAAGKSAFNKVKPKRGQTVTPQGSNGLVHLGLAQQVGTDDNAAIAAAASSAFTSSSSASSSISSSSSSSSALTSAANSAFAGVGTSGRSLSASAGASGGRRSSSRSPVMVSHNARARLSPSHKAFVTASSTAAANSNQGTQQSANKMASRGPTSPVLMMGPNKSSHQRQDPTSRDIEFLTRGREATGDVFDSGAPADDPGFGSDNELKMYASGPLDESGRRRPPSSSASETGGGFGGTHTGSGGLTTCELSNDDDINNTIQPAGIARQQIRLSQQHTLQMQLMEHQHNHQMQQRQLLQQEQQVPQDQSLAPSLAQTQVWGATSEQDRQNTLADLDGLTLEEVFEYERRLHERKAQLLRERVFASQPQGTTSRQGSEAGSSLRPRVSSSGSMASQEFDSMLENEFLVEPANGPLGSLPHPRDRCDSGNCILDDMDDACVPGTMDFEEGEGFAVEVPDGARAPNVKMFRSCDSAVLVLLALVTQTPSRAEAYGLLGGLGEAATGARPSGETGDGSAAGGAISPQDPVDDVKLEQSKALARIAGVDRHAEHFRLVKVSPRPGESNVRSELSEIVFTFRNVSLETKTTTGEGLPAIFEHLVDQAQKASAAGSSGDDSDNKVSEVEHSDDGFWLRLVGAGDRAQTRVVAEHDFHLQNLWLSLDDDDDGKLNNKENSADEDDSNGEADSSMPYIKVHVQLNISSLAYERTYRVVLSDNVKKGLAGLDLSDWTFVTEPKPDNLGADTLVQIDRIAVYGVGIFVLDVGGVDLRKGVFNADLQIFLLKYHLDFEDVATARREAMHSNRTCKDVAHGERFQFIRGEAAKSLESTFNFINAAAKTVPELVFAHDAVEVFDHFRVRSSWTFSPKVANYPFQDQDMSVQLEIAGQSVTREPTAILCMLETFSGFAQNLSSLALSEADMRAGHPTYTSRFTISEERRWPPLSGNFIPPYRFPHDASIARQPMRTSSRLSWVVSLHRPYIIGALELAPALFVAASALISYFLPLSELRSRLTTCTTSLLAAVVQHSSLRSRIPERAAVTHADLAMLVVYSLILLSMLATVLVSVVVHHRRLSVFADKLNTGLRTFGLLSPLLFLRAASQTQHLYAPLQNVQTTAVVAWSAADVATWVEMLDLPSSTEADRKRYADAFFGERIDGAVLHRLDLGAVRSLRIPLGHSMRIHDSIVALVAGADVDDDSSDVFTQEEGGPEGGESESPSFASQLSAREDPAQIHVEMAPQRRNGNLALS</sequence>
<dbReference type="SMART" id="SM00454">
    <property type="entry name" value="SAM"/>
    <property type="match status" value="1"/>
</dbReference>
<name>A0A2R5GQ22_9STRA</name>
<feature type="region of interest" description="Disordered" evidence="1">
    <location>
        <begin position="500"/>
        <end position="525"/>
    </location>
</feature>
<feature type="compositionally biased region" description="Low complexity" evidence="1">
    <location>
        <begin position="63"/>
        <end position="73"/>
    </location>
</feature>
<keyword evidence="2" id="KW-0472">Membrane</keyword>
<dbReference type="InterPro" id="IPR036719">
    <property type="entry name" value="Neuro-gated_channel_TM_sf"/>
</dbReference>
<feature type="compositionally biased region" description="Basic and acidic residues" evidence="1">
    <location>
        <begin position="381"/>
        <end position="400"/>
    </location>
</feature>
<dbReference type="InterPro" id="IPR013761">
    <property type="entry name" value="SAM/pointed_sf"/>
</dbReference>
<reference evidence="4 5" key="1">
    <citation type="submission" date="2017-12" db="EMBL/GenBank/DDBJ databases">
        <title>Sequencing, de novo assembly and annotation of complete genome of a new Thraustochytrid species, strain FCC1311.</title>
        <authorList>
            <person name="Sedici K."/>
            <person name="Godart F."/>
            <person name="Aiese Cigliano R."/>
            <person name="Sanseverino W."/>
            <person name="Barakat M."/>
            <person name="Ortet P."/>
            <person name="Marechal E."/>
            <person name="Cagnac O."/>
            <person name="Amato A."/>
        </authorList>
    </citation>
    <scope>NUCLEOTIDE SEQUENCE [LARGE SCALE GENOMIC DNA]</scope>
</reference>
<protein>
    <recommendedName>
        <fullName evidence="3">SAM domain-containing protein</fullName>
    </recommendedName>
</protein>
<evidence type="ECO:0000256" key="2">
    <source>
        <dbReference type="SAM" id="Phobius"/>
    </source>
</evidence>
<feature type="region of interest" description="Disordered" evidence="1">
    <location>
        <begin position="574"/>
        <end position="607"/>
    </location>
</feature>
<keyword evidence="2" id="KW-0812">Transmembrane</keyword>
<dbReference type="SUPFAM" id="SSF90112">
    <property type="entry name" value="Neurotransmitter-gated ion-channel transmembrane pore"/>
    <property type="match status" value="1"/>
</dbReference>
<dbReference type="InterPro" id="IPR001660">
    <property type="entry name" value="SAM"/>
</dbReference>
<dbReference type="Proteomes" id="UP000241890">
    <property type="component" value="Unassembled WGS sequence"/>
</dbReference>
<feature type="region of interest" description="Disordered" evidence="1">
    <location>
        <begin position="136"/>
        <end position="219"/>
    </location>
</feature>
<feature type="compositionally biased region" description="Low complexity" evidence="1">
    <location>
        <begin position="158"/>
        <end position="171"/>
    </location>
</feature>
<keyword evidence="5" id="KW-1185">Reference proteome</keyword>
<feature type="compositionally biased region" description="Low complexity" evidence="1">
    <location>
        <begin position="592"/>
        <end position="604"/>
    </location>
</feature>
<feature type="compositionally biased region" description="Polar residues" evidence="1">
    <location>
        <begin position="578"/>
        <end position="591"/>
    </location>
</feature>
<dbReference type="InParanoid" id="A0A2R5GQ22"/>
<feature type="compositionally biased region" description="Low complexity" evidence="1">
    <location>
        <begin position="208"/>
        <end position="219"/>
    </location>
</feature>
<dbReference type="PROSITE" id="PS50105">
    <property type="entry name" value="SAM_DOMAIN"/>
    <property type="match status" value="1"/>
</dbReference>
<dbReference type="GO" id="GO:0006811">
    <property type="term" value="P:monoatomic ion transport"/>
    <property type="evidence" value="ECO:0007669"/>
    <property type="project" value="InterPro"/>
</dbReference>
<feature type="compositionally biased region" description="Low complexity" evidence="1">
    <location>
        <begin position="341"/>
        <end position="351"/>
    </location>
</feature>
<comment type="caution">
    <text evidence="4">The sequence shown here is derived from an EMBL/GenBank/DDBJ whole genome shotgun (WGS) entry which is preliminary data.</text>
</comment>
<feature type="region of interest" description="Disordered" evidence="1">
    <location>
        <begin position="1403"/>
        <end position="1434"/>
    </location>
</feature>
<feature type="region of interest" description="Disordered" evidence="1">
    <location>
        <begin position="716"/>
        <end position="739"/>
    </location>
</feature>
<dbReference type="Gene3D" id="1.10.150.50">
    <property type="entry name" value="Transcription Factor, Ets-1"/>
    <property type="match status" value="1"/>
</dbReference>
<feature type="compositionally biased region" description="Gly residues" evidence="1">
    <location>
        <begin position="445"/>
        <end position="458"/>
    </location>
</feature>
<dbReference type="GO" id="GO:0016020">
    <property type="term" value="C:membrane"/>
    <property type="evidence" value="ECO:0007669"/>
    <property type="project" value="InterPro"/>
</dbReference>
<evidence type="ECO:0000313" key="4">
    <source>
        <dbReference type="EMBL" id="GBG32399.1"/>
    </source>
</evidence>